<feature type="region of interest" description="Disordered" evidence="1">
    <location>
        <begin position="190"/>
        <end position="244"/>
    </location>
</feature>
<feature type="region of interest" description="Disordered" evidence="1">
    <location>
        <begin position="299"/>
        <end position="378"/>
    </location>
</feature>
<accession>A0A9P6QSB7</accession>
<comment type="caution">
    <text evidence="2">The sequence shown here is derived from an EMBL/GenBank/DDBJ whole genome shotgun (WGS) entry which is preliminary data.</text>
</comment>
<evidence type="ECO:0000313" key="2">
    <source>
        <dbReference type="EMBL" id="KAG0298668.1"/>
    </source>
</evidence>
<feature type="compositionally biased region" description="Basic residues" evidence="1">
    <location>
        <begin position="358"/>
        <end position="376"/>
    </location>
</feature>
<evidence type="ECO:0000313" key="3">
    <source>
        <dbReference type="Proteomes" id="UP000823405"/>
    </source>
</evidence>
<sequence length="790" mass="88054">CPDRGLLILVTGDSDIIAYEGVDSVTMPMGKSHKLITITKTALLHRLELSSEKHLLLACLVTSNDYVRNIPHFGLRTNCELVGSMDLSGLSPLGIIDDNDRRADEIIPFVDEYIRLVKARLASQQQRSKSRKRKQQKPIDIDSQYYRHAIAAFVRRKETNVQEPIEDVDISPLAHDIVVSLLLRLYSPTQQQQQQRAPTSNRTIQSDDYSSSMHQITTTTTTADHHTTSGMDLDCSSSPTLSTSPPAPSIVLDNVFGFTYRIYTFNKIRFKSRIDLNDRFVVRQVNIAEAKMVDPLELSKMTPATPKRKKTTVDPSSTTSQLSTSSNSSSLSDSASTSTGKTTLSRLSSQPSDTPTSKKPKMANKPKKRRKPKKLKAAVPAMKAAFSGTFATSSNQMDDTDFLMLAGRLSDAVGTMNETSVYVYRMLEIIIWDEVLRASSRSADGSATNVSDIVEGDVTLRNGKAFASTRLPDTAEPIIQEFDILDLVLEKAAGMALIKHLYSLVLYGKISKGPPTKKPKSKAVKVIAQHAYRRLCSILPALQPTNIHQISLGRPIVAAAQQAMVCLRSHFRKLPLTVGARMIKCGWRKEDLPDGALKDEKESNDPDPTAVAETDHATNNIDVFEDIDEVEDEDEDEDATTRFAPGFIRHWWSHASRLPPAARPVLCLQRKFKNCFVSFEERSLPSILWGTVKNCPNPARNSALKFMTEQDANRLAKQDYGELMRILFYGRRELIRSSKSVWQTNYGKKTTTMAALANANPDIHGTSSLQAHLTERFDFIAYANQCREQD</sequence>
<feature type="compositionally biased region" description="Basic and acidic residues" evidence="1">
    <location>
        <begin position="594"/>
        <end position="604"/>
    </location>
</feature>
<gene>
    <name evidence="2" type="ORF">BGZ97_003986</name>
</gene>
<feature type="compositionally biased region" description="Polar residues" evidence="1">
    <location>
        <begin position="340"/>
        <end position="357"/>
    </location>
</feature>
<name>A0A9P6QSB7_9FUNG</name>
<feature type="non-terminal residue" evidence="2">
    <location>
        <position position="790"/>
    </location>
</feature>
<dbReference type="OrthoDB" id="2446503at2759"/>
<reference evidence="2" key="1">
    <citation type="journal article" date="2020" name="Fungal Divers.">
        <title>Resolving the Mortierellaceae phylogeny through synthesis of multi-gene phylogenetics and phylogenomics.</title>
        <authorList>
            <person name="Vandepol N."/>
            <person name="Liber J."/>
            <person name="Desiro A."/>
            <person name="Na H."/>
            <person name="Kennedy M."/>
            <person name="Barry K."/>
            <person name="Grigoriev I.V."/>
            <person name="Miller A.N."/>
            <person name="O'Donnell K."/>
            <person name="Stajich J.E."/>
            <person name="Bonito G."/>
        </authorList>
    </citation>
    <scope>NUCLEOTIDE SEQUENCE</scope>
    <source>
        <strain evidence="2">NVP60</strain>
    </source>
</reference>
<keyword evidence="3" id="KW-1185">Reference proteome</keyword>
<protein>
    <submittedName>
        <fullName evidence="2">Uncharacterized protein</fullName>
    </submittedName>
</protein>
<feature type="compositionally biased region" description="Low complexity" evidence="1">
    <location>
        <begin position="316"/>
        <end position="339"/>
    </location>
</feature>
<evidence type="ECO:0000256" key="1">
    <source>
        <dbReference type="SAM" id="MobiDB-lite"/>
    </source>
</evidence>
<dbReference type="EMBL" id="JAAAIN010001973">
    <property type="protein sequence ID" value="KAG0298668.1"/>
    <property type="molecule type" value="Genomic_DNA"/>
</dbReference>
<organism evidence="2 3">
    <name type="scientific">Linnemannia gamsii</name>
    <dbReference type="NCBI Taxonomy" id="64522"/>
    <lineage>
        <taxon>Eukaryota</taxon>
        <taxon>Fungi</taxon>
        <taxon>Fungi incertae sedis</taxon>
        <taxon>Mucoromycota</taxon>
        <taxon>Mortierellomycotina</taxon>
        <taxon>Mortierellomycetes</taxon>
        <taxon>Mortierellales</taxon>
        <taxon>Mortierellaceae</taxon>
        <taxon>Linnemannia</taxon>
    </lineage>
</organism>
<dbReference type="AlphaFoldDB" id="A0A9P6QSB7"/>
<dbReference type="Proteomes" id="UP000823405">
    <property type="component" value="Unassembled WGS sequence"/>
</dbReference>
<feature type="region of interest" description="Disordered" evidence="1">
    <location>
        <begin position="594"/>
        <end position="613"/>
    </location>
</feature>
<proteinExistence type="predicted"/>
<feature type="compositionally biased region" description="Polar residues" evidence="1">
    <location>
        <begin position="196"/>
        <end position="216"/>
    </location>
</feature>